<accession>A0A132ACR8</accession>
<dbReference type="AlphaFoldDB" id="A0A132ACR8"/>
<dbReference type="VEuPathDB" id="VectorBase:SSCA009191"/>
<organism evidence="1 2">
    <name type="scientific">Sarcoptes scabiei</name>
    <name type="common">Itch mite</name>
    <name type="synonym">Acarus scabiei</name>
    <dbReference type="NCBI Taxonomy" id="52283"/>
    <lineage>
        <taxon>Eukaryota</taxon>
        <taxon>Metazoa</taxon>
        <taxon>Ecdysozoa</taxon>
        <taxon>Arthropoda</taxon>
        <taxon>Chelicerata</taxon>
        <taxon>Arachnida</taxon>
        <taxon>Acari</taxon>
        <taxon>Acariformes</taxon>
        <taxon>Sarcoptiformes</taxon>
        <taxon>Astigmata</taxon>
        <taxon>Psoroptidia</taxon>
        <taxon>Sarcoptoidea</taxon>
        <taxon>Sarcoptidae</taxon>
        <taxon>Sarcoptinae</taxon>
        <taxon>Sarcoptes</taxon>
    </lineage>
</organism>
<reference evidence="1 2" key="1">
    <citation type="journal article" date="2015" name="Parasit. Vectors">
        <title>Draft genome of the scabies mite.</title>
        <authorList>
            <person name="Rider S.D.Jr."/>
            <person name="Morgan M.S."/>
            <person name="Arlian L.G."/>
        </authorList>
    </citation>
    <scope>NUCLEOTIDE SEQUENCE [LARGE SCALE GENOMIC DNA]</scope>
    <source>
        <strain evidence="1">Arlian Lab</strain>
    </source>
</reference>
<gene>
    <name evidence="1" type="ORF">QR98_0072310</name>
</gene>
<protein>
    <submittedName>
        <fullName evidence="1">Uncharacterized protein</fullName>
    </submittedName>
</protein>
<dbReference type="Proteomes" id="UP000616769">
    <property type="component" value="Unassembled WGS sequence"/>
</dbReference>
<comment type="caution">
    <text evidence="1">The sequence shown here is derived from an EMBL/GenBank/DDBJ whole genome shotgun (WGS) entry which is preliminary data.</text>
</comment>
<name>A0A132ACR8_SARSC</name>
<evidence type="ECO:0000313" key="2">
    <source>
        <dbReference type="Proteomes" id="UP000616769"/>
    </source>
</evidence>
<sequence length="89" mass="10410">MYFHWKSIKKDFGFLLALLCCFSQGRGRGSNLFHRTRGSAGSITLAITASGFLKFSHVLPMHLIYKAFFNKPRTCNFYGFYKLLYYFLF</sequence>
<proteinExistence type="predicted"/>
<evidence type="ECO:0000313" key="1">
    <source>
        <dbReference type="EMBL" id="KPM08707.1"/>
    </source>
</evidence>
<dbReference type="EMBL" id="JXLN01012636">
    <property type="protein sequence ID" value="KPM08707.1"/>
    <property type="molecule type" value="Genomic_DNA"/>
</dbReference>